<proteinExistence type="predicted"/>
<sequence length="157" mass="18356">MKNEEKSVKDMWENYLNSIGECSKSSNKVYDSWHFCDNEKIANKLAGLVLDGVKKGTTSLYDLYKVDNEPIPKKDEYSVVTDWNGIAKCVIRTKEVFVLPFTDVDERLANIEGEGDKSLRYWREVHIDFFKRELAALNMEFTEDMLVVFEEFEVVYK</sequence>
<name>A0A5P3XDL2_PARBF</name>
<dbReference type="PANTHER" id="PTHR39203">
    <property type="entry name" value="CYTOPLASMIC PROTEIN-RELATED"/>
    <property type="match status" value="1"/>
</dbReference>
<dbReference type="CDD" id="cd06553">
    <property type="entry name" value="ASCH_Ef3133_like"/>
    <property type="match status" value="1"/>
</dbReference>
<dbReference type="Gene3D" id="3.10.400.10">
    <property type="entry name" value="Sulfate adenylyltransferase"/>
    <property type="match status" value="1"/>
</dbReference>
<evidence type="ECO:0000259" key="1">
    <source>
        <dbReference type="SMART" id="SM01022"/>
    </source>
</evidence>
<evidence type="ECO:0000313" key="3">
    <source>
        <dbReference type="Proteomes" id="UP000326961"/>
    </source>
</evidence>
<dbReference type="InterPro" id="IPR015947">
    <property type="entry name" value="PUA-like_sf"/>
</dbReference>
<dbReference type="SUPFAM" id="SSF88697">
    <property type="entry name" value="PUA domain-like"/>
    <property type="match status" value="1"/>
</dbReference>
<dbReference type="AlphaFoldDB" id="A0A5P3XDL2"/>
<reference evidence="2 3" key="1">
    <citation type="submission" date="2018-09" db="EMBL/GenBank/DDBJ databases">
        <title>A clostridial neurotoxin that targets Anopheles mosquitoes.</title>
        <authorList>
            <person name="Contreras E."/>
            <person name="Masuyer G."/>
            <person name="Qureshi N."/>
            <person name="Chawla S."/>
            <person name="Lim H.L."/>
            <person name="Chen J."/>
            <person name="Stenmark P."/>
            <person name="Gill S."/>
        </authorList>
    </citation>
    <scope>NUCLEOTIDE SEQUENCE [LARGE SCALE GENOMIC DNA]</scope>
    <source>
        <strain evidence="2 3">Cbm</strain>
    </source>
</reference>
<dbReference type="Proteomes" id="UP000326961">
    <property type="component" value="Chromosome"/>
</dbReference>
<gene>
    <name evidence="2" type="ORF">D4A35_05625</name>
</gene>
<dbReference type="EMBL" id="CP032452">
    <property type="protein sequence ID" value="QEZ68444.1"/>
    <property type="molecule type" value="Genomic_DNA"/>
</dbReference>
<dbReference type="PANTHER" id="PTHR39203:SF1">
    <property type="entry name" value="CYTOPLASMIC PROTEIN"/>
    <property type="match status" value="1"/>
</dbReference>
<feature type="domain" description="ASCH" evidence="1">
    <location>
        <begin position="33"/>
        <end position="156"/>
    </location>
</feature>
<dbReference type="RefSeq" id="WP_150886194.1">
    <property type="nucleotide sequence ID" value="NZ_CP032452.1"/>
</dbReference>
<dbReference type="Pfam" id="PF04266">
    <property type="entry name" value="ASCH"/>
    <property type="match status" value="1"/>
</dbReference>
<dbReference type="InterPro" id="IPR007374">
    <property type="entry name" value="ASCH_domain"/>
</dbReference>
<dbReference type="PIRSF" id="PIRSF021320">
    <property type="entry name" value="DUF984"/>
    <property type="match status" value="1"/>
</dbReference>
<evidence type="ECO:0000313" key="2">
    <source>
        <dbReference type="EMBL" id="QEZ68444.1"/>
    </source>
</evidence>
<dbReference type="InterPro" id="IPR009326">
    <property type="entry name" value="DUF984"/>
</dbReference>
<protein>
    <submittedName>
        <fullName evidence="2">ASCH domain-containing protein</fullName>
    </submittedName>
</protein>
<organism evidence="2 3">
    <name type="scientific">Paraclostridium bifermentans</name>
    <name type="common">Clostridium bifermentans</name>
    <dbReference type="NCBI Taxonomy" id="1490"/>
    <lineage>
        <taxon>Bacteria</taxon>
        <taxon>Bacillati</taxon>
        <taxon>Bacillota</taxon>
        <taxon>Clostridia</taxon>
        <taxon>Peptostreptococcales</taxon>
        <taxon>Peptostreptococcaceae</taxon>
        <taxon>Paraclostridium</taxon>
    </lineage>
</organism>
<dbReference type="SMART" id="SM01022">
    <property type="entry name" value="ASCH"/>
    <property type="match status" value="1"/>
</dbReference>
<accession>A0A5P3XDL2</accession>